<feature type="compositionally biased region" description="Acidic residues" evidence="8">
    <location>
        <begin position="251"/>
        <end position="275"/>
    </location>
</feature>
<gene>
    <name evidence="10" type="ORF">M408DRAFT_327383</name>
</gene>
<dbReference type="GO" id="GO:0005886">
    <property type="term" value="C:plasma membrane"/>
    <property type="evidence" value="ECO:0007669"/>
    <property type="project" value="UniProtKB-SubCell"/>
</dbReference>
<keyword evidence="7 9" id="KW-0472">Membrane</keyword>
<feature type="region of interest" description="Disordered" evidence="8">
    <location>
        <begin position="615"/>
        <end position="639"/>
    </location>
</feature>
<name>A0A0C3BIT6_SERVB</name>
<reference evidence="11" key="2">
    <citation type="submission" date="2015-01" db="EMBL/GenBank/DDBJ databases">
        <title>Evolutionary Origins and Diversification of the Mycorrhizal Mutualists.</title>
        <authorList>
            <consortium name="DOE Joint Genome Institute"/>
            <consortium name="Mycorrhizal Genomics Consortium"/>
            <person name="Kohler A."/>
            <person name="Kuo A."/>
            <person name="Nagy L.G."/>
            <person name="Floudas D."/>
            <person name="Copeland A."/>
            <person name="Barry K.W."/>
            <person name="Cichocki N."/>
            <person name="Veneault-Fourrey C."/>
            <person name="LaButti K."/>
            <person name="Lindquist E.A."/>
            <person name="Lipzen A."/>
            <person name="Lundell T."/>
            <person name="Morin E."/>
            <person name="Murat C."/>
            <person name="Riley R."/>
            <person name="Ohm R."/>
            <person name="Sun H."/>
            <person name="Tunlid A."/>
            <person name="Henrissat B."/>
            <person name="Grigoriev I.V."/>
            <person name="Hibbett D.S."/>
            <person name="Martin F."/>
        </authorList>
    </citation>
    <scope>NUCLEOTIDE SEQUENCE [LARGE SCALE GENOMIC DNA]</scope>
    <source>
        <strain evidence="11">MAFF 305830</strain>
    </source>
</reference>
<dbReference type="Pfam" id="PF01544">
    <property type="entry name" value="CorA"/>
    <property type="match status" value="1"/>
</dbReference>
<dbReference type="InterPro" id="IPR002523">
    <property type="entry name" value="MgTranspt_CorA/ZnTranspt_ZntB"/>
</dbReference>
<evidence type="ECO:0000256" key="7">
    <source>
        <dbReference type="ARBA" id="ARBA00023136"/>
    </source>
</evidence>
<feature type="transmembrane region" description="Helical" evidence="9">
    <location>
        <begin position="541"/>
        <end position="560"/>
    </location>
</feature>
<dbReference type="SUPFAM" id="SSF143865">
    <property type="entry name" value="CorA soluble domain-like"/>
    <property type="match status" value="1"/>
</dbReference>
<evidence type="ECO:0000256" key="4">
    <source>
        <dbReference type="ARBA" id="ARBA00022475"/>
    </source>
</evidence>
<proteinExistence type="inferred from homology"/>
<dbReference type="GO" id="GO:0000287">
    <property type="term" value="F:magnesium ion binding"/>
    <property type="evidence" value="ECO:0007669"/>
    <property type="project" value="TreeGrafter"/>
</dbReference>
<dbReference type="PANTHER" id="PTHR46494">
    <property type="entry name" value="CORA FAMILY METAL ION TRANSPORTER (EUROFUNG)"/>
    <property type="match status" value="1"/>
</dbReference>
<dbReference type="EMBL" id="KN824281">
    <property type="protein sequence ID" value="KIM32024.1"/>
    <property type="molecule type" value="Genomic_DNA"/>
</dbReference>
<dbReference type="Gene3D" id="1.20.58.340">
    <property type="entry name" value="Magnesium transport protein CorA, transmembrane region"/>
    <property type="match status" value="2"/>
</dbReference>
<dbReference type="InterPro" id="IPR045861">
    <property type="entry name" value="CorA_cytoplasmic_dom"/>
</dbReference>
<keyword evidence="4" id="KW-1003">Cell membrane</keyword>
<evidence type="ECO:0000256" key="9">
    <source>
        <dbReference type="SAM" id="Phobius"/>
    </source>
</evidence>
<evidence type="ECO:0000256" key="8">
    <source>
        <dbReference type="SAM" id="MobiDB-lite"/>
    </source>
</evidence>
<feature type="transmembrane region" description="Helical" evidence="9">
    <location>
        <begin position="572"/>
        <end position="591"/>
    </location>
</feature>
<dbReference type="GO" id="GO:0015095">
    <property type="term" value="F:magnesium ion transmembrane transporter activity"/>
    <property type="evidence" value="ECO:0007669"/>
    <property type="project" value="TreeGrafter"/>
</dbReference>
<reference evidence="10 11" key="1">
    <citation type="submission" date="2014-04" db="EMBL/GenBank/DDBJ databases">
        <authorList>
            <consortium name="DOE Joint Genome Institute"/>
            <person name="Kuo A."/>
            <person name="Zuccaro A."/>
            <person name="Kohler A."/>
            <person name="Nagy L.G."/>
            <person name="Floudas D."/>
            <person name="Copeland A."/>
            <person name="Barry K.W."/>
            <person name="Cichocki N."/>
            <person name="Veneault-Fourrey C."/>
            <person name="LaButti K."/>
            <person name="Lindquist E.A."/>
            <person name="Lipzen A."/>
            <person name="Lundell T."/>
            <person name="Morin E."/>
            <person name="Murat C."/>
            <person name="Sun H."/>
            <person name="Tunlid A."/>
            <person name="Henrissat B."/>
            <person name="Grigoriev I.V."/>
            <person name="Hibbett D.S."/>
            <person name="Martin F."/>
            <person name="Nordberg H.P."/>
            <person name="Cantor M.N."/>
            <person name="Hua S.X."/>
        </authorList>
    </citation>
    <scope>NUCLEOTIDE SEQUENCE [LARGE SCALE GENOMIC DNA]</scope>
    <source>
        <strain evidence="10 11">MAFF 305830</strain>
    </source>
</reference>
<dbReference type="OrthoDB" id="165352at2759"/>
<accession>A0A0C3BIT6</accession>
<protein>
    <submittedName>
        <fullName evidence="10">Uncharacterized protein</fullName>
    </submittedName>
</protein>
<dbReference type="STRING" id="933852.A0A0C3BIT6"/>
<keyword evidence="3" id="KW-0813">Transport</keyword>
<keyword evidence="6 9" id="KW-1133">Transmembrane helix</keyword>
<evidence type="ECO:0000256" key="6">
    <source>
        <dbReference type="ARBA" id="ARBA00022989"/>
    </source>
</evidence>
<evidence type="ECO:0000313" key="11">
    <source>
        <dbReference type="Proteomes" id="UP000054097"/>
    </source>
</evidence>
<dbReference type="GO" id="GO:0015087">
    <property type="term" value="F:cobalt ion transmembrane transporter activity"/>
    <property type="evidence" value="ECO:0007669"/>
    <property type="project" value="TreeGrafter"/>
</dbReference>
<organism evidence="10 11">
    <name type="scientific">Serendipita vermifera MAFF 305830</name>
    <dbReference type="NCBI Taxonomy" id="933852"/>
    <lineage>
        <taxon>Eukaryota</taxon>
        <taxon>Fungi</taxon>
        <taxon>Dikarya</taxon>
        <taxon>Basidiomycota</taxon>
        <taxon>Agaricomycotina</taxon>
        <taxon>Agaricomycetes</taxon>
        <taxon>Sebacinales</taxon>
        <taxon>Serendipitaceae</taxon>
        <taxon>Serendipita</taxon>
    </lineage>
</organism>
<dbReference type="SUPFAM" id="SSF144083">
    <property type="entry name" value="Magnesium transport protein CorA, transmembrane region"/>
    <property type="match status" value="1"/>
</dbReference>
<dbReference type="Gene3D" id="3.30.460.20">
    <property type="entry name" value="CorA soluble domain-like"/>
    <property type="match status" value="1"/>
</dbReference>
<sequence length="639" mass="73553">MENMENMETTLKRRLSDEYSQRSSDNDIEDVPADVAAYRDMQKHGGFSPTHERGHTTPGHIVGRPIHDSPQHHHQELPAETPPLTHLEQFQEAVLKVVDNKGSVDTLVEPIHRVPGSEPGVDPRRESVKRAYAYIHEACEIEVIDYCAEHVKFRQFDNDSFLEFLKTTDRKPPMKVRWINIAGISWDIISELALKYQLHPLSIEDILHSKSTMRSKADYYQRHLFLSVLCHAVNSKKASPLDAKYFREEDNGSESDSDEEETESEAENETDEAPEEDTKRALLRRVTRRGRKRRSRTKSVDTEAAKTAAARYPSLRWTETMNFLNPEGRKRQAQLAKLNALKKRDRVRVVVSNAFFFLFKDGTLISIHQGDRSFGNQIYHRLRHADTVLRKDPEASLLLQALLDLIVDQTIQVVDKYDDKINMAETQVLLKPSMDIVRTLHILSADLTTRKRAIQPLKPMIWGLRKFDLERTAAAMGADYKGPVEGYMSPKTKVYLSDVSDHLETILSSLDQFATIADNLIDLTFNINAHNTNEQMKRMTILMIVFLPLTFATGYFGMNFKPFPAVDEHTDILFWQIVLPVMAVVLPWAMWGDIRRMFRRIGRMRLLNRVDERQSAKAKTARRHARNLQRGATMKEKNA</sequence>
<dbReference type="InterPro" id="IPR045863">
    <property type="entry name" value="CorA_TM1_TM2"/>
</dbReference>
<feature type="region of interest" description="Disordered" evidence="8">
    <location>
        <begin position="1"/>
        <end position="31"/>
    </location>
</feature>
<evidence type="ECO:0000313" key="10">
    <source>
        <dbReference type="EMBL" id="KIM32024.1"/>
    </source>
</evidence>
<keyword evidence="11" id="KW-1185">Reference proteome</keyword>
<dbReference type="HOGENOM" id="CLU_015119_1_0_1"/>
<evidence type="ECO:0000256" key="3">
    <source>
        <dbReference type="ARBA" id="ARBA00022448"/>
    </source>
</evidence>
<keyword evidence="5 9" id="KW-0812">Transmembrane</keyword>
<feature type="compositionally biased region" description="Basic residues" evidence="8">
    <location>
        <begin position="281"/>
        <end position="297"/>
    </location>
</feature>
<evidence type="ECO:0000256" key="2">
    <source>
        <dbReference type="ARBA" id="ARBA00009765"/>
    </source>
</evidence>
<evidence type="ECO:0000256" key="5">
    <source>
        <dbReference type="ARBA" id="ARBA00022692"/>
    </source>
</evidence>
<dbReference type="Proteomes" id="UP000054097">
    <property type="component" value="Unassembled WGS sequence"/>
</dbReference>
<dbReference type="GO" id="GO:0050897">
    <property type="term" value="F:cobalt ion binding"/>
    <property type="evidence" value="ECO:0007669"/>
    <property type="project" value="TreeGrafter"/>
</dbReference>
<comment type="subcellular location">
    <subcellularLocation>
        <location evidence="1">Cell membrane</location>
        <topology evidence="1">Multi-pass membrane protein</topology>
    </subcellularLocation>
</comment>
<dbReference type="PANTHER" id="PTHR46494:SF1">
    <property type="entry name" value="CORA FAMILY METAL ION TRANSPORTER (EUROFUNG)"/>
    <property type="match status" value="1"/>
</dbReference>
<comment type="similarity">
    <text evidence="2">Belongs to the CorA metal ion transporter (MIT) (TC 1.A.35) family.</text>
</comment>
<feature type="region of interest" description="Disordered" evidence="8">
    <location>
        <begin position="243"/>
        <end position="307"/>
    </location>
</feature>
<feature type="compositionally biased region" description="Basic and acidic residues" evidence="8">
    <location>
        <begin position="10"/>
        <end position="20"/>
    </location>
</feature>
<dbReference type="AlphaFoldDB" id="A0A0C3BIT6"/>
<evidence type="ECO:0000256" key="1">
    <source>
        <dbReference type="ARBA" id="ARBA00004651"/>
    </source>
</evidence>